<sequence>MRQRLQALSLRSMTKRTPENAPKSVLFSQREQSTPSAVELLKTEWRKMDKRVKVDFETKMVFLTMEGKGSQSWILNEIIS</sequence>
<dbReference type="EMBL" id="JAWDGP010007896">
    <property type="protein sequence ID" value="KAK3701288.1"/>
    <property type="molecule type" value="Genomic_DNA"/>
</dbReference>
<evidence type="ECO:0000313" key="2">
    <source>
        <dbReference type="EMBL" id="KAK3701288.1"/>
    </source>
</evidence>
<protein>
    <submittedName>
        <fullName evidence="2">Uncharacterized protein</fullName>
    </submittedName>
</protein>
<reference evidence="2" key="1">
    <citation type="journal article" date="2023" name="G3 (Bethesda)">
        <title>A reference genome for the long-term kleptoplast-retaining sea slug Elysia crispata morphotype clarki.</title>
        <authorList>
            <person name="Eastman K.E."/>
            <person name="Pendleton A.L."/>
            <person name="Shaikh M.A."/>
            <person name="Suttiyut T."/>
            <person name="Ogas R."/>
            <person name="Tomko P."/>
            <person name="Gavelis G."/>
            <person name="Widhalm J.R."/>
            <person name="Wisecaver J.H."/>
        </authorList>
    </citation>
    <scope>NUCLEOTIDE SEQUENCE</scope>
    <source>
        <strain evidence="2">ECLA1</strain>
    </source>
</reference>
<name>A0AAE0XPT7_9GAST</name>
<dbReference type="AlphaFoldDB" id="A0AAE0XPT7"/>
<proteinExistence type="predicted"/>
<organism evidence="2 3">
    <name type="scientific">Elysia crispata</name>
    <name type="common">lettuce slug</name>
    <dbReference type="NCBI Taxonomy" id="231223"/>
    <lineage>
        <taxon>Eukaryota</taxon>
        <taxon>Metazoa</taxon>
        <taxon>Spiralia</taxon>
        <taxon>Lophotrochozoa</taxon>
        <taxon>Mollusca</taxon>
        <taxon>Gastropoda</taxon>
        <taxon>Heterobranchia</taxon>
        <taxon>Euthyneura</taxon>
        <taxon>Panpulmonata</taxon>
        <taxon>Sacoglossa</taxon>
        <taxon>Placobranchoidea</taxon>
        <taxon>Plakobranchidae</taxon>
        <taxon>Elysia</taxon>
    </lineage>
</organism>
<keyword evidence="3" id="KW-1185">Reference proteome</keyword>
<accession>A0AAE0XPT7</accession>
<evidence type="ECO:0000256" key="1">
    <source>
        <dbReference type="SAM" id="MobiDB-lite"/>
    </source>
</evidence>
<gene>
    <name evidence="2" type="ORF">RRG08_066781</name>
</gene>
<dbReference type="Proteomes" id="UP001283361">
    <property type="component" value="Unassembled WGS sequence"/>
</dbReference>
<comment type="caution">
    <text evidence="2">The sequence shown here is derived from an EMBL/GenBank/DDBJ whole genome shotgun (WGS) entry which is preliminary data.</text>
</comment>
<feature type="region of interest" description="Disordered" evidence="1">
    <location>
        <begin position="1"/>
        <end position="30"/>
    </location>
</feature>
<evidence type="ECO:0000313" key="3">
    <source>
        <dbReference type="Proteomes" id="UP001283361"/>
    </source>
</evidence>